<feature type="transmembrane region" description="Helical" evidence="8">
    <location>
        <begin position="177"/>
        <end position="199"/>
    </location>
</feature>
<dbReference type="Pfam" id="PF00528">
    <property type="entry name" value="BPD_transp_1"/>
    <property type="match status" value="1"/>
</dbReference>
<evidence type="ECO:0000256" key="5">
    <source>
        <dbReference type="ARBA" id="ARBA00022970"/>
    </source>
</evidence>
<feature type="transmembrane region" description="Helical" evidence="8">
    <location>
        <begin position="63"/>
        <end position="81"/>
    </location>
</feature>
<dbReference type="CDD" id="cd06261">
    <property type="entry name" value="TM_PBP2"/>
    <property type="match status" value="1"/>
</dbReference>
<keyword evidence="3" id="KW-1003">Cell membrane</keyword>
<evidence type="ECO:0000256" key="3">
    <source>
        <dbReference type="ARBA" id="ARBA00022475"/>
    </source>
</evidence>
<evidence type="ECO:0000313" key="11">
    <source>
        <dbReference type="Proteomes" id="UP000266720"/>
    </source>
</evidence>
<dbReference type="EMBL" id="CP007493">
    <property type="protein sequence ID" value="AJB41355.1"/>
    <property type="molecule type" value="Genomic_DNA"/>
</dbReference>
<proteinExistence type="inferred from homology"/>
<accession>A0A3G1A5Q4</accession>
<dbReference type="Gene3D" id="1.10.3720.10">
    <property type="entry name" value="MetI-like"/>
    <property type="match status" value="1"/>
</dbReference>
<dbReference type="InterPro" id="IPR000515">
    <property type="entry name" value="MetI-like"/>
</dbReference>
<protein>
    <submittedName>
        <fullName evidence="10">Polar amino acid ABC transporter, inner membrane subunit</fullName>
    </submittedName>
</protein>
<dbReference type="GO" id="GO:0043190">
    <property type="term" value="C:ATP-binding cassette (ABC) transporter complex"/>
    <property type="evidence" value="ECO:0007669"/>
    <property type="project" value="InterPro"/>
</dbReference>
<dbReference type="InterPro" id="IPR010065">
    <property type="entry name" value="AA_ABC_transptr_permease_3TM"/>
</dbReference>
<comment type="subcellular location">
    <subcellularLocation>
        <location evidence="1 8">Cell membrane</location>
        <topology evidence="1 8">Multi-pass membrane protein</topology>
    </subcellularLocation>
</comment>
<feature type="transmembrane region" description="Helical" evidence="8">
    <location>
        <begin position="12"/>
        <end position="42"/>
    </location>
</feature>
<organism evidence="10 11">
    <name type="scientific">Thermofilum adornatum 1505</name>
    <dbReference type="NCBI Taxonomy" id="697581"/>
    <lineage>
        <taxon>Archaea</taxon>
        <taxon>Thermoproteota</taxon>
        <taxon>Thermoprotei</taxon>
        <taxon>Thermofilales</taxon>
        <taxon>Thermofilaceae</taxon>
        <taxon>Thermofilum</taxon>
    </lineage>
</organism>
<reference evidence="11" key="1">
    <citation type="book" date="2010" name="EXTREMOPHILES" publisher="0:0-0">
        <title>Complete genome sequences of ten hyperthermophilic archaea reveal their metabolic capabilities and possible ecological roles.</title>
        <editorList>
            <person name="?"/>
        </editorList>
        <authorList>
            <person name="Ravin N.V."/>
            <person name="Mardanov A.V."/>
            <person name="Bonch-Osmolovskaya E.A."/>
            <person name="Skryabin K.G."/>
        </authorList>
    </citation>
    <scope>NUCLEOTIDE SEQUENCE [LARGE SCALE GENOMIC DNA]</scope>
    <source>
        <strain evidence="11">1505</strain>
    </source>
</reference>
<comment type="similarity">
    <text evidence="8">Belongs to the binding-protein-dependent transport system permease family.</text>
</comment>
<keyword evidence="2 8" id="KW-0813">Transport</keyword>
<evidence type="ECO:0000256" key="8">
    <source>
        <dbReference type="RuleBase" id="RU363032"/>
    </source>
</evidence>
<sequence>MDFLSFLVEYGPYIAGGIVVTLELSVSSFLLGLVLGVILLGLSTTPGKIVARPYIEIVRGTPLLVQILLIYFGLPALGIKFDAMTSIFLALGLNSAAYQAEIFRSAVKSIPEVQILSAESLGFSGYQVYRYVVLPQALRISIPSLVNEFVTVIKESSLASVIGIVELTRRGEYVASYTYRALEAYLVVALVYFIVCYAISHSSRRIEKALKIPGYTGA</sequence>
<dbReference type="PANTHER" id="PTHR30614">
    <property type="entry name" value="MEMBRANE COMPONENT OF AMINO ACID ABC TRANSPORTER"/>
    <property type="match status" value="1"/>
</dbReference>
<evidence type="ECO:0000259" key="9">
    <source>
        <dbReference type="PROSITE" id="PS50928"/>
    </source>
</evidence>
<dbReference type="GO" id="GO:0022857">
    <property type="term" value="F:transmembrane transporter activity"/>
    <property type="evidence" value="ECO:0007669"/>
    <property type="project" value="InterPro"/>
</dbReference>
<name>A0A3G1A5Q4_9CREN</name>
<keyword evidence="5" id="KW-0029">Amino-acid transport</keyword>
<evidence type="ECO:0000256" key="6">
    <source>
        <dbReference type="ARBA" id="ARBA00022989"/>
    </source>
</evidence>
<dbReference type="InterPro" id="IPR043429">
    <property type="entry name" value="ArtM/GltK/GlnP/TcyL/YhdX-like"/>
</dbReference>
<dbReference type="STRING" id="697581.TCARB_0279"/>
<evidence type="ECO:0000256" key="1">
    <source>
        <dbReference type="ARBA" id="ARBA00004651"/>
    </source>
</evidence>
<feature type="domain" description="ABC transmembrane type-1" evidence="9">
    <location>
        <begin position="18"/>
        <end position="203"/>
    </location>
</feature>
<keyword evidence="4 8" id="KW-0812">Transmembrane</keyword>
<evidence type="ECO:0000256" key="4">
    <source>
        <dbReference type="ARBA" id="ARBA00022692"/>
    </source>
</evidence>
<gene>
    <name evidence="10" type="ORF">TCARB_0279</name>
</gene>
<dbReference type="KEGG" id="tcb:TCARB_0279"/>
<dbReference type="NCBIfam" id="TIGR01726">
    <property type="entry name" value="HEQRo_perm_3TM"/>
    <property type="match status" value="1"/>
</dbReference>
<dbReference type="SUPFAM" id="SSF161098">
    <property type="entry name" value="MetI-like"/>
    <property type="match status" value="1"/>
</dbReference>
<dbReference type="Proteomes" id="UP000266720">
    <property type="component" value="Chromosome"/>
</dbReference>
<dbReference type="PROSITE" id="PS50928">
    <property type="entry name" value="ABC_TM1"/>
    <property type="match status" value="1"/>
</dbReference>
<keyword evidence="7 8" id="KW-0472">Membrane</keyword>
<keyword evidence="6 8" id="KW-1133">Transmembrane helix</keyword>
<evidence type="ECO:0000313" key="10">
    <source>
        <dbReference type="EMBL" id="AJB41355.1"/>
    </source>
</evidence>
<dbReference type="GO" id="GO:0006865">
    <property type="term" value="P:amino acid transport"/>
    <property type="evidence" value="ECO:0007669"/>
    <property type="project" value="UniProtKB-KW"/>
</dbReference>
<evidence type="ECO:0000256" key="7">
    <source>
        <dbReference type="ARBA" id="ARBA00023136"/>
    </source>
</evidence>
<dbReference type="PANTHER" id="PTHR30614:SF0">
    <property type="entry name" value="L-CYSTINE TRANSPORT SYSTEM PERMEASE PROTEIN TCYL"/>
    <property type="match status" value="1"/>
</dbReference>
<evidence type="ECO:0000256" key="2">
    <source>
        <dbReference type="ARBA" id="ARBA00022448"/>
    </source>
</evidence>
<dbReference type="AlphaFoldDB" id="A0A3G1A5Q4"/>
<dbReference type="InterPro" id="IPR035906">
    <property type="entry name" value="MetI-like_sf"/>
</dbReference>